<dbReference type="STRING" id="48256.CLHUN_05910"/>
<dbReference type="Gene3D" id="3.40.50.720">
    <property type="entry name" value="NAD(P)-binding Rossmann-like Domain"/>
    <property type="match status" value="1"/>
</dbReference>
<organism evidence="2 3">
    <name type="scientific">Ruminiclostridium hungatei</name>
    <name type="common">Clostridium hungatei</name>
    <dbReference type="NCBI Taxonomy" id="48256"/>
    <lineage>
        <taxon>Bacteria</taxon>
        <taxon>Bacillati</taxon>
        <taxon>Bacillota</taxon>
        <taxon>Clostridia</taxon>
        <taxon>Eubacteriales</taxon>
        <taxon>Oscillospiraceae</taxon>
        <taxon>Ruminiclostridium</taxon>
    </lineage>
</organism>
<name>A0A1V4SP90_RUMHU</name>
<reference evidence="2 3" key="1">
    <citation type="submission" date="2017-03" db="EMBL/GenBank/DDBJ databases">
        <title>Genome sequence of Clostridium hungatei DSM 14427.</title>
        <authorList>
            <person name="Poehlein A."/>
            <person name="Daniel R."/>
        </authorList>
    </citation>
    <scope>NUCLEOTIDE SEQUENCE [LARGE SCALE GENOMIC DNA]</scope>
    <source>
        <strain evidence="2 3">DSM 14427</strain>
    </source>
</reference>
<evidence type="ECO:0000313" key="2">
    <source>
        <dbReference type="EMBL" id="OPX45654.1"/>
    </source>
</evidence>
<dbReference type="Proteomes" id="UP000191554">
    <property type="component" value="Unassembled WGS sequence"/>
</dbReference>
<sequence>MLEALFEEFNTAFDKSKVSIESLKKNLSVFSNILLYGAGSAGIAFLHYLRKYDITPSAFIDGDQKKWGTKCEGIDVLSPESIIKTFGENILVIVTINTDGKRYCKSFDEALRIGGHTGVHKRLKELGIRNIVDYTFFRNCYELFLGDEYNLPSCSDVYLMKEKKDNLKEVFEMLTDDFSKETYYKIVKFRMLDDSIEIPTLKQDYQYFEPELYKPIQNETFVDCGAFNGISLRTFLSLNKAFSRYYAFEPDSTNFKALSQYVSTLTEETRNKIELFECAVEHRAGVDTLYKLEGPGSFMSSLGKEPVKTIDIDNALNGNKATYIKMNIEGSELEAIKGCSETIKKYKPILAVAAYHKTWDLWEIPLLVKTMFSGYKVYLRSYMNHISFVYYFIPEGREQK</sequence>
<feature type="domain" description="Methyltransferase FkbM" evidence="1">
    <location>
        <begin position="223"/>
        <end position="360"/>
    </location>
</feature>
<dbReference type="Pfam" id="PF05050">
    <property type="entry name" value="Methyltransf_21"/>
    <property type="match status" value="1"/>
</dbReference>
<dbReference type="InterPro" id="IPR006342">
    <property type="entry name" value="FkbM_mtfrase"/>
</dbReference>
<proteinExistence type="predicted"/>
<dbReference type="EMBL" id="MZGX01000003">
    <property type="protein sequence ID" value="OPX45654.1"/>
    <property type="molecule type" value="Genomic_DNA"/>
</dbReference>
<evidence type="ECO:0000313" key="3">
    <source>
        <dbReference type="Proteomes" id="UP000191554"/>
    </source>
</evidence>
<keyword evidence="3" id="KW-1185">Reference proteome</keyword>
<dbReference type="SUPFAM" id="SSF53335">
    <property type="entry name" value="S-adenosyl-L-methionine-dependent methyltransferases"/>
    <property type="match status" value="1"/>
</dbReference>
<dbReference type="OrthoDB" id="2039449at2"/>
<dbReference type="AlphaFoldDB" id="A0A1V4SP90"/>
<accession>A0A1V4SP90</accession>
<evidence type="ECO:0000259" key="1">
    <source>
        <dbReference type="Pfam" id="PF05050"/>
    </source>
</evidence>
<dbReference type="Gene3D" id="3.40.50.150">
    <property type="entry name" value="Vaccinia Virus protein VP39"/>
    <property type="match status" value="1"/>
</dbReference>
<dbReference type="RefSeq" id="WP_080063059.1">
    <property type="nucleotide sequence ID" value="NZ_MZGX01000003.1"/>
</dbReference>
<dbReference type="NCBIfam" id="TIGR01444">
    <property type="entry name" value="fkbM_fam"/>
    <property type="match status" value="1"/>
</dbReference>
<protein>
    <recommendedName>
        <fullName evidence="1">Methyltransferase FkbM domain-containing protein</fullName>
    </recommendedName>
</protein>
<gene>
    <name evidence="2" type="ORF">CLHUN_05910</name>
</gene>
<comment type="caution">
    <text evidence="2">The sequence shown here is derived from an EMBL/GenBank/DDBJ whole genome shotgun (WGS) entry which is preliminary data.</text>
</comment>
<dbReference type="InterPro" id="IPR029063">
    <property type="entry name" value="SAM-dependent_MTases_sf"/>
</dbReference>